<evidence type="ECO:0000313" key="4">
    <source>
        <dbReference type="Proteomes" id="UP000662111"/>
    </source>
</evidence>
<sequence length="668" mass="72151">MPAPLEGAGMSSTQPGSSPQGTQGELVEFRLHGIGKHAEWSALGRPSLLDPPPPATTHRFGVEDPAVRVALPPTLSTRPVYLMNWSRTSSHWGNTVSKLWYVATPYTLVNVARNMRSRPDPDPVTGRPGASRALRALEMVGTHTTGMLLTGLTLVWLAALVETLGRLRPMAPVVRNGWWGPVVVLTVLVLLLGTVYARKHESRIATSAPTLLMHVLTLVATAGLLLLQPSHLLMRAEAPPSVLQPLWSPAPTDVVRAWCTTSEASTDTCLVATTTGEPFLWFFDPLATASLAALAVVSVIALAHYVAGMRSRSPNVTGAGLALAVAMVTFLGFASALRVALEFLVHYLNIFLAGGQAEPFTRLVMPPYWGSVTQETGTQFTSNTLPLYGVAGLLVLVATFAVLSQVAKRRMPASDAHPNRLVVAARARHHLVRNLPTTLAPALLISALVTVGAWALLYSAVTADSPRLHELIIFLLHLTYAAAFLVFLLHRYIGPLDEILGKLADVVGFWPAEHHVFAGISYRTRVVQELDRWMQSLTVNGSVLVAHSQGSVIAAWALAQNRIPQRKVHLVTCGSPLDTLYATFFPAAFTTELRGRLVAAVDGRWRNHWRRSDAIASPCAGCVDNVELPDAPATGRPSGHNNYWNDPEHVQGIDRWLEGVAPAARAQG</sequence>
<protein>
    <submittedName>
        <fullName evidence="3">Uncharacterized protein</fullName>
    </submittedName>
</protein>
<keyword evidence="2" id="KW-1133">Transmembrane helix</keyword>
<evidence type="ECO:0000313" key="3">
    <source>
        <dbReference type="EMBL" id="GGK79118.1"/>
    </source>
</evidence>
<dbReference type="SUPFAM" id="SSF53474">
    <property type="entry name" value="alpha/beta-Hydrolases"/>
    <property type="match status" value="1"/>
</dbReference>
<feature type="transmembrane region" description="Helical" evidence="2">
    <location>
        <begin position="471"/>
        <end position="493"/>
    </location>
</feature>
<evidence type="ECO:0000256" key="2">
    <source>
        <dbReference type="SAM" id="Phobius"/>
    </source>
</evidence>
<feature type="transmembrane region" description="Helical" evidence="2">
    <location>
        <begin position="286"/>
        <end position="307"/>
    </location>
</feature>
<organism evidence="3 4">
    <name type="scientific">Ornithinimicrobium pekingense</name>
    <dbReference type="NCBI Taxonomy" id="384677"/>
    <lineage>
        <taxon>Bacteria</taxon>
        <taxon>Bacillati</taxon>
        <taxon>Actinomycetota</taxon>
        <taxon>Actinomycetes</taxon>
        <taxon>Micrococcales</taxon>
        <taxon>Ornithinimicrobiaceae</taxon>
        <taxon>Ornithinimicrobium</taxon>
    </lineage>
</organism>
<feature type="transmembrane region" description="Helical" evidence="2">
    <location>
        <begin position="178"/>
        <end position="197"/>
    </location>
</feature>
<evidence type="ECO:0000256" key="1">
    <source>
        <dbReference type="SAM" id="MobiDB-lite"/>
    </source>
</evidence>
<feature type="transmembrane region" description="Helical" evidence="2">
    <location>
        <begin position="385"/>
        <end position="403"/>
    </location>
</feature>
<feature type="transmembrane region" description="Helical" evidence="2">
    <location>
        <begin position="438"/>
        <end position="459"/>
    </location>
</feature>
<feature type="transmembrane region" description="Helical" evidence="2">
    <location>
        <begin position="209"/>
        <end position="227"/>
    </location>
</feature>
<keyword evidence="2" id="KW-0812">Transmembrane</keyword>
<dbReference type="InterPro" id="IPR029058">
    <property type="entry name" value="AB_hydrolase_fold"/>
</dbReference>
<accession>A0ABQ2FB95</accession>
<keyword evidence="2" id="KW-0472">Membrane</keyword>
<feature type="region of interest" description="Disordered" evidence="1">
    <location>
        <begin position="1"/>
        <end position="23"/>
    </location>
</feature>
<dbReference type="Gene3D" id="3.40.50.1820">
    <property type="entry name" value="alpha/beta hydrolase"/>
    <property type="match status" value="1"/>
</dbReference>
<name>A0ABQ2FB95_9MICO</name>
<keyword evidence="4" id="KW-1185">Reference proteome</keyword>
<gene>
    <name evidence="3" type="ORF">GCM10011509_29570</name>
</gene>
<comment type="caution">
    <text evidence="3">The sequence shown here is derived from an EMBL/GenBank/DDBJ whole genome shotgun (WGS) entry which is preliminary data.</text>
</comment>
<reference evidence="4" key="1">
    <citation type="journal article" date="2019" name="Int. J. Syst. Evol. Microbiol.">
        <title>The Global Catalogue of Microorganisms (GCM) 10K type strain sequencing project: providing services to taxonomists for standard genome sequencing and annotation.</title>
        <authorList>
            <consortium name="The Broad Institute Genomics Platform"/>
            <consortium name="The Broad Institute Genome Sequencing Center for Infectious Disease"/>
            <person name="Wu L."/>
            <person name="Ma J."/>
        </authorList>
    </citation>
    <scope>NUCLEOTIDE SEQUENCE [LARGE SCALE GENOMIC DNA]</scope>
    <source>
        <strain evidence="4">CGMCC 1.5362</strain>
    </source>
</reference>
<proteinExistence type="predicted"/>
<dbReference type="Proteomes" id="UP000662111">
    <property type="component" value="Unassembled WGS sequence"/>
</dbReference>
<feature type="transmembrane region" description="Helical" evidence="2">
    <location>
        <begin position="319"/>
        <end position="341"/>
    </location>
</feature>
<feature type="compositionally biased region" description="Polar residues" evidence="1">
    <location>
        <begin position="10"/>
        <end position="23"/>
    </location>
</feature>
<dbReference type="EMBL" id="BMLB01000006">
    <property type="protein sequence ID" value="GGK79118.1"/>
    <property type="molecule type" value="Genomic_DNA"/>
</dbReference>
<feature type="transmembrane region" description="Helical" evidence="2">
    <location>
        <begin position="136"/>
        <end position="158"/>
    </location>
</feature>